<accession>A0ABD5RIP4</accession>
<feature type="transmembrane region" description="Helical" evidence="1">
    <location>
        <begin position="32"/>
        <end position="55"/>
    </location>
</feature>
<evidence type="ECO:0000313" key="2">
    <source>
        <dbReference type="EMBL" id="MFC5970184.1"/>
    </source>
</evidence>
<comment type="caution">
    <text evidence="2">The sequence shown here is derived from an EMBL/GenBank/DDBJ whole genome shotgun (WGS) entry which is preliminary data.</text>
</comment>
<dbReference type="Proteomes" id="UP001596099">
    <property type="component" value="Unassembled WGS sequence"/>
</dbReference>
<feature type="transmembrane region" description="Helical" evidence="1">
    <location>
        <begin position="67"/>
        <end position="89"/>
    </location>
</feature>
<evidence type="ECO:0000256" key="1">
    <source>
        <dbReference type="SAM" id="Phobius"/>
    </source>
</evidence>
<dbReference type="EMBL" id="JBHSQH010000001">
    <property type="protein sequence ID" value="MFC5970184.1"/>
    <property type="molecule type" value="Genomic_DNA"/>
</dbReference>
<organism evidence="2 3">
    <name type="scientific">Halomarina salina</name>
    <dbReference type="NCBI Taxonomy" id="1872699"/>
    <lineage>
        <taxon>Archaea</taxon>
        <taxon>Methanobacteriati</taxon>
        <taxon>Methanobacteriota</taxon>
        <taxon>Stenosarchaea group</taxon>
        <taxon>Halobacteria</taxon>
        <taxon>Halobacteriales</taxon>
        <taxon>Natronomonadaceae</taxon>
        <taxon>Halomarina</taxon>
    </lineage>
</organism>
<dbReference type="Pfam" id="PF24396">
    <property type="entry name" value="DUF7541"/>
    <property type="match status" value="1"/>
</dbReference>
<keyword evidence="1" id="KW-0812">Transmembrane</keyword>
<dbReference type="RefSeq" id="WP_247418895.1">
    <property type="nucleotide sequence ID" value="NZ_JALLGW010000002.1"/>
</dbReference>
<keyword evidence="1" id="KW-0472">Membrane</keyword>
<name>A0ABD5RIP4_9EURY</name>
<evidence type="ECO:0000313" key="3">
    <source>
        <dbReference type="Proteomes" id="UP001596099"/>
    </source>
</evidence>
<keyword evidence="1" id="KW-1133">Transmembrane helix</keyword>
<dbReference type="AlphaFoldDB" id="A0ABD5RIP4"/>
<dbReference type="InterPro" id="IPR055963">
    <property type="entry name" value="DUF7541"/>
</dbReference>
<proteinExistence type="predicted"/>
<feature type="transmembrane region" description="Helical" evidence="1">
    <location>
        <begin position="109"/>
        <end position="129"/>
    </location>
</feature>
<keyword evidence="3" id="KW-1185">Reference proteome</keyword>
<protein>
    <submittedName>
        <fullName evidence="2">Cox cluster protein</fullName>
    </submittedName>
</protein>
<reference evidence="2 3" key="1">
    <citation type="journal article" date="2019" name="Int. J. Syst. Evol. Microbiol.">
        <title>The Global Catalogue of Microorganisms (GCM) 10K type strain sequencing project: providing services to taxonomists for standard genome sequencing and annotation.</title>
        <authorList>
            <consortium name="The Broad Institute Genomics Platform"/>
            <consortium name="The Broad Institute Genome Sequencing Center for Infectious Disease"/>
            <person name="Wu L."/>
            <person name="Ma J."/>
        </authorList>
    </citation>
    <scope>NUCLEOTIDE SEQUENCE [LARGE SCALE GENOMIC DNA]</scope>
    <source>
        <strain evidence="2 3">CGMCC 1.12543</strain>
    </source>
</reference>
<gene>
    <name evidence="2" type="ORF">ACFPYI_02455</name>
</gene>
<sequence length="141" mass="14054">MDEQPGVSDEVRLSSPWPMFVALGLTLSEVGIVLNLIPISVGGLLLFAGSVAGIVQDAGYVSRPWSLLGTLGAVLVVLGAILVVTQVTPSVGALVDAVAAATTPDANGIVQRGLSVVLAGLVCLVGGVVGRATGRRGIEAA</sequence>